<keyword evidence="1" id="KW-0175">Coiled coil</keyword>
<feature type="compositionally biased region" description="Basic residues" evidence="2">
    <location>
        <begin position="1"/>
        <end position="10"/>
    </location>
</feature>
<proteinExistence type="predicted"/>
<dbReference type="OrthoDB" id="7760980at2759"/>
<evidence type="ECO:0000256" key="1">
    <source>
        <dbReference type="SAM" id="Coils"/>
    </source>
</evidence>
<keyword evidence="4" id="KW-1185">Reference proteome</keyword>
<dbReference type="AlphaFoldDB" id="A0A9J6C8G9"/>
<feature type="compositionally biased region" description="Basic and acidic residues" evidence="2">
    <location>
        <begin position="11"/>
        <end position="28"/>
    </location>
</feature>
<gene>
    <name evidence="3" type="ORF">PVAND_007785</name>
</gene>
<organism evidence="3 4">
    <name type="scientific">Polypedilum vanderplanki</name>
    <name type="common">Sleeping chironomid midge</name>
    <dbReference type="NCBI Taxonomy" id="319348"/>
    <lineage>
        <taxon>Eukaryota</taxon>
        <taxon>Metazoa</taxon>
        <taxon>Ecdysozoa</taxon>
        <taxon>Arthropoda</taxon>
        <taxon>Hexapoda</taxon>
        <taxon>Insecta</taxon>
        <taxon>Pterygota</taxon>
        <taxon>Neoptera</taxon>
        <taxon>Endopterygota</taxon>
        <taxon>Diptera</taxon>
        <taxon>Nematocera</taxon>
        <taxon>Chironomoidea</taxon>
        <taxon>Chironomidae</taxon>
        <taxon>Chironominae</taxon>
        <taxon>Polypedilum</taxon>
        <taxon>Polypedilum</taxon>
    </lineage>
</organism>
<sequence length="603" mass="72543">MPAIKEKKKKLSPEEKEQKKLEKRQQRLRDHFEREHNFTQVSKKRDENFYQHLCENFERLHLLEEINVSQQLVKHKHDKREHLLDVFKSHRDHAADQHMRLFACHTKLIDNLIALQNIFQNSLHEIYKANRMELVRDFYAEKLHRDKLLHERKIYYENYAHAYRTLMKSREKQNEEKHINQLYELDADYFIANENLYEKKIKLNQSICDEVSSIYAKFTSIWNKKRLQHYERLDKSNESETQIIMKQEREINKRKLQIKELKEKIEEIKSEHENDIEKSKGFYNFLFDYYNELIENIKTMEKETDLKLKMILIKAEKFKKKLLKLVEIGNNIERIIKLCKKHENLDDLMLKYRNDNENFEVIENVNLSALKISKDYEKNLNMPIKMVETPSKNLLHCKEIISQSSLNFENFNKVEIEETKHINDSLQQKIEENKNSVQNCFLFNLYQSTFIQNNEDDDEKLKLKPSVKFNSISPSETLNANLELVETSENKIQEQNSTLKNDNSLNLIKNFSESSFNHHFGSHTNDFFLKIAHVETDCIQLQNYKLNLEKQNQEIRELIKRKKREFEVDENLKILNLNKAKSVGKIGQISHQITQIRDKIKKK</sequence>
<dbReference type="Proteomes" id="UP001107558">
    <property type="component" value="Chromosome 2"/>
</dbReference>
<dbReference type="EMBL" id="JADBJN010000002">
    <property type="protein sequence ID" value="KAG5678083.1"/>
    <property type="molecule type" value="Genomic_DNA"/>
</dbReference>
<feature type="coiled-coil region" evidence="1">
    <location>
        <begin position="244"/>
        <end position="278"/>
    </location>
</feature>
<feature type="region of interest" description="Disordered" evidence="2">
    <location>
        <begin position="1"/>
        <end position="28"/>
    </location>
</feature>
<evidence type="ECO:0000256" key="2">
    <source>
        <dbReference type="SAM" id="MobiDB-lite"/>
    </source>
</evidence>
<accession>A0A9J6C8G9</accession>
<reference evidence="3" key="1">
    <citation type="submission" date="2021-03" db="EMBL/GenBank/DDBJ databases">
        <title>Chromosome level genome of the anhydrobiotic midge Polypedilum vanderplanki.</title>
        <authorList>
            <person name="Yoshida Y."/>
            <person name="Kikawada T."/>
            <person name="Gusev O."/>
        </authorList>
    </citation>
    <scope>NUCLEOTIDE SEQUENCE</scope>
    <source>
        <strain evidence="3">NIAS01</strain>
        <tissue evidence="3">Whole body or cell culture</tissue>
    </source>
</reference>
<evidence type="ECO:0000313" key="3">
    <source>
        <dbReference type="EMBL" id="KAG5678083.1"/>
    </source>
</evidence>
<feature type="coiled-coil region" evidence="1">
    <location>
        <begin position="541"/>
        <end position="568"/>
    </location>
</feature>
<name>A0A9J6C8G9_POLVA</name>
<protein>
    <submittedName>
        <fullName evidence="3">Uncharacterized protein</fullName>
    </submittedName>
</protein>
<comment type="caution">
    <text evidence="3">The sequence shown here is derived from an EMBL/GenBank/DDBJ whole genome shotgun (WGS) entry which is preliminary data.</text>
</comment>
<evidence type="ECO:0000313" key="4">
    <source>
        <dbReference type="Proteomes" id="UP001107558"/>
    </source>
</evidence>